<feature type="transmembrane region" description="Helical" evidence="6">
    <location>
        <begin position="60"/>
        <end position="78"/>
    </location>
</feature>
<protein>
    <submittedName>
        <fullName evidence="7">O-antigen/teichoic acid export membrane protein</fullName>
    </submittedName>
</protein>
<reference evidence="8" key="1">
    <citation type="submission" date="2023-07" db="EMBL/GenBank/DDBJ databases">
        <title>Functional and genomic diversity of the sorghum phyllosphere microbiome.</title>
        <authorList>
            <person name="Shade A."/>
        </authorList>
    </citation>
    <scope>NUCLEOTIDE SEQUENCE [LARGE SCALE GENOMIC DNA]</scope>
    <source>
        <strain evidence="8">SORGH_AS_0422</strain>
    </source>
</reference>
<dbReference type="Pfam" id="PF01943">
    <property type="entry name" value="Polysacc_synt"/>
    <property type="match status" value="1"/>
</dbReference>
<feature type="transmembrane region" description="Helical" evidence="6">
    <location>
        <begin position="432"/>
        <end position="449"/>
    </location>
</feature>
<evidence type="ECO:0000256" key="2">
    <source>
        <dbReference type="ARBA" id="ARBA00022475"/>
    </source>
</evidence>
<feature type="transmembrane region" description="Helical" evidence="6">
    <location>
        <begin position="195"/>
        <end position="217"/>
    </location>
</feature>
<gene>
    <name evidence="7" type="ORF">QE417_001256</name>
</gene>
<organism evidence="7 8">
    <name type="scientific">Mucilaginibacter terrae</name>
    <dbReference type="NCBI Taxonomy" id="1955052"/>
    <lineage>
        <taxon>Bacteria</taxon>
        <taxon>Pseudomonadati</taxon>
        <taxon>Bacteroidota</taxon>
        <taxon>Sphingobacteriia</taxon>
        <taxon>Sphingobacteriales</taxon>
        <taxon>Sphingobacteriaceae</taxon>
        <taxon>Mucilaginibacter</taxon>
    </lineage>
</organism>
<accession>A0ABU3GQX2</accession>
<keyword evidence="5 6" id="KW-0472">Membrane</keyword>
<feature type="transmembrane region" description="Helical" evidence="6">
    <location>
        <begin position="163"/>
        <end position="189"/>
    </location>
</feature>
<evidence type="ECO:0000256" key="1">
    <source>
        <dbReference type="ARBA" id="ARBA00004651"/>
    </source>
</evidence>
<dbReference type="InterPro" id="IPR050833">
    <property type="entry name" value="Poly_Biosynth_Transport"/>
</dbReference>
<feature type="transmembrane region" description="Helical" evidence="6">
    <location>
        <begin position="265"/>
        <end position="284"/>
    </location>
</feature>
<keyword evidence="8" id="KW-1185">Reference proteome</keyword>
<feature type="transmembrane region" description="Helical" evidence="6">
    <location>
        <begin position="345"/>
        <end position="367"/>
    </location>
</feature>
<evidence type="ECO:0000256" key="6">
    <source>
        <dbReference type="SAM" id="Phobius"/>
    </source>
</evidence>
<keyword evidence="2" id="KW-1003">Cell membrane</keyword>
<feature type="transmembrane region" description="Helical" evidence="6">
    <location>
        <begin position="122"/>
        <end position="142"/>
    </location>
</feature>
<dbReference type="InterPro" id="IPR002797">
    <property type="entry name" value="Polysacc_synth"/>
</dbReference>
<evidence type="ECO:0000313" key="7">
    <source>
        <dbReference type="EMBL" id="MDT3402184.1"/>
    </source>
</evidence>
<feature type="transmembrane region" description="Helical" evidence="6">
    <location>
        <begin position="374"/>
        <end position="395"/>
    </location>
</feature>
<dbReference type="Proteomes" id="UP001258315">
    <property type="component" value="Unassembled WGS sequence"/>
</dbReference>
<feature type="transmembrane region" description="Helical" evidence="6">
    <location>
        <begin position="305"/>
        <end position="333"/>
    </location>
</feature>
<dbReference type="PANTHER" id="PTHR30250">
    <property type="entry name" value="PST FAMILY PREDICTED COLANIC ACID TRANSPORTER"/>
    <property type="match status" value="1"/>
</dbReference>
<evidence type="ECO:0000313" key="8">
    <source>
        <dbReference type="Proteomes" id="UP001258315"/>
    </source>
</evidence>
<evidence type="ECO:0000256" key="3">
    <source>
        <dbReference type="ARBA" id="ARBA00022692"/>
    </source>
</evidence>
<evidence type="ECO:0000256" key="5">
    <source>
        <dbReference type="ARBA" id="ARBA00023136"/>
    </source>
</evidence>
<proteinExistence type="predicted"/>
<comment type="subcellular location">
    <subcellularLocation>
        <location evidence="1">Cell membrane</location>
        <topology evidence="1">Multi-pass membrane protein</topology>
    </subcellularLocation>
</comment>
<feature type="transmembrane region" description="Helical" evidence="6">
    <location>
        <begin position="229"/>
        <end position="245"/>
    </location>
</feature>
<name>A0ABU3GQX2_9SPHI</name>
<feature type="transmembrane region" description="Helical" evidence="6">
    <location>
        <begin position="21"/>
        <end position="48"/>
    </location>
</feature>
<feature type="transmembrane region" description="Helical" evidence="6">
    <location>
        <begin position="455"/>
        <end position="476"/>
    </location>
</feature>
<feature type="transmembrane region" description="Helical" evidence="6">
    <location>
        <begin position="401"/>
        <end position="420"/>
    </location>
</feature>
<dbReference type="RefSeq" id="WP_311948420.1">
    <property type="nucleotide sequence ID" value="NZ_JAVLVU010000001.1"/>
</dbReference>
<dbReference type="PANTHER" id="PTHR30250:SF11">
    <property type="entry name" value="O-ANTIGEN TRANSPORTER-RELATED"/>
    <property type="match status" value="1"/>
</dbReference>
<sequence length="490" mass="55373">MMLRLLQNKRFGYLQSALVKNSAWGIIANILQILFVFLFFAIVARLYAADEFARFLISTTVYQLVAAFSSMGLGQWFIRQYVVETDQTGFTAKFFKTQLGFGVLFYLLNIILAYTLYNNYQLRMLCLIMGTNIIFDNFINAIKTLNVVQNEQRKTAGILVIDGFLKLLIACALFISPFSIILLAGLMIVARLLTLSLFIKMGSSNSISLATIWSAAVSYHDVKQLIVKNWQFIVIGSISIIYWKIGNLIISKMLTLAHVADYEVAFRIFSVLQIIPVIASTTIYPQFIKHYNEGNIHKLKQLFNYIFIAYTVFAVLTYAFIYSFSGLIIPLAFGQGYPGAIVCMQQMFLTFLLLPTVLLQANLLVAIGAEKLDMWFNVASLVINVAACFIGLYYYKNLAVINYSVLVSFLIFHLLQDVSLIKRKLMTVSHSIVFYVALIFTVLACRLLIQNLNSYLAFAVFFLFTVMCVALLLFGYKKSGLLNNLNSAKA</sequence>
<comment type="caution">
    <text evidence="7">The sequence shown here is derived from an EMBL/GenBank/DDBJ whole genome shotgun (WGS) entry which is preliminary data.</text>
</comment>
<keyword evidence="4 6" id="KW-1133">Transmembrane helix</keyword>
<evidence type="ECO:0000256" key="4">
    <source>
        <dbReference type="ARBA" id="ARBA00022989"/>
    </source>
</evidence>
<feature type="transmembrane region" description="Helical" evidence="6">
    <location>
        <begin position="99"/>
        <end position="116"/>
    </location>
</feature>
<dbReference type="EMBL" id="JAVLVU010000001">
    <property type="protein sequence ID" value="MDT3402184.1"/>
    <property type="molecule type" value="Genomic_DNA"/>
</dbReference>
<keyword evidence="3 6" id="KW-0812">Transmembrane</keyword>